<protein>
    <submittedName>
        <fullName evidence="1">Uncharacterized protein</fullName>
    </submittedName>
</protein>
<name>A0AAV9LMU0_9SOLN</name>
<organism evidence="1 2">
    <name type="scientific">Solanum pinnatisectum</name>
    <name type="common">tansyleaf nightshade</name>
    <dbReference type="NCBI Taxonomy" id="50273"/>
    <lineage>
        <taxon>Eukaryota</taxon>
        <taxon>Viridiplantae</taxon>
        <taxon>Streptophyta</taxon>
        <taxon>Embryophyta</taxon>
        <taxon>Tracheophyta</taxon>
        <taxon>Spermatophyta</taxon>
        <taxon>Magnoliopsida</taxon>
        <taxon>eudicotyledons</taxon>
        <taxon>Gunneridae</taxon>
        <taxon>Pentapetalae</taxon>
        <taxon>asterids</taxon>
        <taxon>lamiids</taxon>
        <taxon>Solanales</taxon>
        <taxon>Solanaceae</taxon>
        <taxon>Solanoideae</taxon>
        <taxon>Solaneae</taxon>
        <taxon>Solanum</taxon>
    </lineage>
</organism>
<keyword evidence="2" id="KW-1185">Reference proteome</keyword>
<dbReference type="Gene3D" id="2.40.70.10">
    <property type="entry name" value="Acid Proteases"/>
    <property type="match status" value="1"/>
</dbReference>
<dbReference type="EMBL" id="JAWPEI010000005">
    <property type="protein sequence ID" value="KAK4727042.1"/>
    <property type="molecule type" value="Genomic_DNA"/>
</dbReference>
<comment type="caution">
    <text evidence="1">The sequence shown here is derived from an EMBL/GenBank/DDBJ whole genome shotgun (WGS) entry which is preliminary data.</text>
</comment>
<evidence type="ECO:0000313" key="2">
    <source>
        <dbReference type="Proteomes" id="UP001311915"/>
    </source>
</evidence>
<reference evidence="1 2" key="1">
    <citation type="submission" date="2023-10" db="EMBL/GenBank/DDBJ databases">
        <title>Genome-Wide Identification Analysis in wild type Solanum Pinnatisectum Reveals Some Genes Defensing Phytophthora Infestans.</title>
        <authorList>
            <person name="Sun C."/>
        </authorList>
    </citation>
    <scope>NUCLEOTIDE SEQUENCE [LARGE SCALE GENOMIC DNA]</scope>
    <source>
        <strain evidence="1">LQN</strain>
        <tissue evidence="1">Leaf</tissue>
    </source>
</reference>
<sequence>MAITTRSGKVINEPKSIGTKHEQRLKGNVEEEVEAEYVDDIEEVQPIVNLVERKEKEVEVTLPLQQIPRPPRPFPLKLQKTVEDGKFGKVITMLKQLSEDPCAFTIPCTIGSFEFAKYLCNLKESINLMSLAIYKQLGLGVPKPTTMRLMMADRSVKRPTGILCDVRLKVDNFIFSEDFVILDCEVDFKVPIILGRPFLAIGRALVDVDSGELKLRLNEEVKFKICRSIKQP</sequence>
<gene>
    <name evidence="1" type="ORF">R3W88_031959</name>
</gene>
<proteinExistence type="predicted"/>
<dbReference type="CDD" id="cd00303">
    <property type="entry name" value="retropepsin_like"/>
    <property type="match status" value="1"/>
</dbReference>
<accession>A0AAV9LMU0</accession>
<dbReference type="PANTHER" id="PTHR33067">
    <property type="entry name" value="RNA-DIRECTED DNA POLYMERASE-RELATED"/>
    <property type="match status" value="1"/>
</dbReference>
<dbReference type="PANTHER" id="PTHR33067:SF9">
    <property type="entry name" value="RNA-DIRECTED DNA POLYMERASE"/>
    <property type="match status" value="1"/>
</dbReference>
<dbReference type="AlphaFoldDB" id="A0AAV9LMU0"/>
<dbReference type="InterPro" id="IPR021109">
    <property type="entry name" value="Peptidase_aspartic_dom_sf"/>
</dbReference>
<evidence type="ECO:0000313" key="1">
    <source>
        <dbReference type="EMBL" id="KAK4727042.1"/>
    </source>
</evidence>
<dbReference type="Proteomes" id="UP001311915">
    <property type="component" value="Unassembled WGS sequence"/>
</dbReference>